<gene>
    <name evidence="4" type="ORF">JKL49_12350</name>
</gene>
<proteinExistence type="inferred from homology"/>
<dbReference type="FunFam" id="3.40.50.720:FF:000084">
    <property type="entry name" value="Short-chain dehydrogenase reductase"/>
    <property type="match status" value="1"/>
</dbReference>
<dbReference type="Proteomes" id="UP000622580">
    <property type="component" value="Unassembled WGS sequence"/>
</dbReference>
<accession>A0A941HVU2</accession>
<evidence type="ECO:0000256" key="2">
    <source>
        <dbReference type="ARBA" id="ARBA00066641"/>
    </source>
</evidence>
<dbReference type="PANTHER" id="PTHR42760:SF122">
    <property type="entry name" value="NAD(P)-BINDING PROTEIN"/>
    <property type="match status" value="1"/>
</dbReference>
<evidence type="ECO:0000256" key="1">
    <source>
        <dbReference type="ARBA" id="ARBA00006484"/>
    </source>
</evidence>
<dbReference type="PRINTS" id="PR00080">
    <property type="entry name" value="SDRFAMILY"/>
</dbReference>
<dbReference type="SUPFAM" id="SSF51735">
    <property type="entry name" value="NAD(P)-binding Rossmann-fold domains"/>
    <property type="match status" value="1"/>
</dbReference>
<dbReference type="GO" id="GO:0047838">
    <property type="term" value="F:D-xylose 1-dehydrogenase (NAD+) activity"/>
    <property type="evidence" value="ECO:0007669"/>
    <property type="project" value="UniProtKB-EC"/>
</dbReference>
<dbReference type="RefSeq" id="WP_215340902.1">
    <property type="nucleotide sequence ID" value="NZ_JAGSGD010000001.1"/>
</dbReference>
<dbReference type="InterPro" id="IPR002347">
    <property type="entry name" value="SDR_fam"/>
</dbReference>
<organism evidence="4 5">
    <name type="scientific">Phenylobacterium glaciei</name>
    <dbReference type="NCBI Taxonomy" id="2803784"/>
    <lineage>
        <taxon>Bacteria</taxon>
        <taxon>Pseudomonadati</taxon>
        <taxon>Pseudomonadota</taxon>
        <taxon>Alphaproteobacteria</taxon>
        <taxon>Caulobacterales</taxon>
        <taxon>Caulobacteraceae</taxon>
        <taxon>Phenylobacterium</taxon>
    </lineage>
</organism>
<evidence type="ECO:0000313" key="4">
    <source>
        <dbReference type="EMBL" id="MBR7620179.1"/>
    </source>
</evidence>
<dbReference type="Gene3D" id="3.40.50.720">
    <property type="entry name" value="NAD(P)-binding Rossmann-like Domain"/>
    <property type="match status" value="1"/>
</dbReference>
<dbReference type="AlphaFoldDB" id="A0A941HVU2"/>
<dbReference type="Pfam" id="PF13561">
    <property type="entry name" value="adh_short_C2"/>
    <property type="match status" value="1"/>
</dbReference>
<dbReference type="InterPro" id="IPR036291">
    <property type="entry name" value="NAD(P)-bd_dom_sf"/>
</dbReference>
<reference evidence="4" key="1">
    <citation type="submission" date="2021-04" db="EMBL/GenBank/DDBJ databases">
        <title>Draft genome assembly of strain Phenylobacterium sp. 20VBR1 using MiniION and Illumina platforms.</title>
        <authorList>
            <person name="Thomas F.A."/>
            <person name="Krishnan K.P."/>
            <person name="Sinha R.K."/>
        </authorList>
    </citation>
    <scope>NUCLEOTIDE SEQUENCE</scope>
    <source>
        <strain evidence="4">20VBR1</strain>
    </source>
</reference>
<dbReference type="EMBL" id="JAGSGD010000001">
    <property type="protein sequence ID" value="MBR7620179.1"/>
    <property type="molecule type" value="Genomic_DNA"/>
</dbReference>
<comment type="similarity">
    <text evidence="1">Belongs to the short-chain dehydrogenases/reductases (SDR) family.</text>
</comment>
<dbReference type="GO" id="GO:0048038">
    <property type="term" value="F:quinone binding"/>
    <property type="evidence" value="ECO:0007669"/>
    <property type="project" value="TreeGrafter"/>
</dbReference>
<dbReference type="GO" id="GO:0006633">
    <property type="term" value="P:fatty acid biosynthetic process"/>
    <property type="evidence" value="ECO:0007669"/>
    <property type="project" value="TreeGrafter"/>
</dbReference>
<dbReference type="PANTHER" id="PTHR42760">
    <property type="entry name" value="SHORT-CHAIN DEHYDROGENASES/REDUCTASES FAMILY MEMBER"/>
    <property type="match status" value="1"/>
</dbReference>
<keyword evidence="5" id="KW-1185">Reference proteome</keyword>
<sequence length="266" mass="27119">MADRLKGKTALIVGAGQTPGETIGNGRAMSILFAREGAQVLCVDRVAERAEETAAMIVAEGGQATAFTANVTKADDVAVMIEEAKARLGRIDILVNNVGVGGGDGPAHRVEEAAFDRILSVNLKGMWLTIKAAIPTMREQGGGAIVNISSLAGIAGGNQVAYEVSKAAVNRLTTSVAQSNAAKGVRCNAIMPGLMDTPMAVAGIAQASGQEQEAVRAARNARVPLGGKMGNAWDTAYAALFLASDEAGFITGAILPVDGGMGSRIG</sequence>
<evidence type="ECO:0000256" key="3">
    <source>
        <dbReference type="ARBA" id="ARBA00069939"/>
    </source>
</evidence>
<protein>
    <recommendedName>
        <fullName evidence="3">D-xylose 1-dehydrogenase</fullName>
        <ecNumber evidence="2">1.1.1.175</ecNumber>
    </recommendedName>
</protein>
<dbReference type="PRINTS" id="PR00081">
    <property type="entry name" value="GDHRDH"/>
</dbReference>
<comment type="caution">
    <text evidence="4">The sequence shown here is derived from an EMBL/GenBank/DDBJ whole genome shotgun (WGS) entry which is preliminary data.</text>
</comment>
<evidence type="ECO:0000313" key="5">
    <source>
        <dbReference type="Proteomes" id="UP000622580"/>
    </source>
</evidence>
<name>A0A941HVU2_9CAUL</name>
<dbReference type="EC" id="1.1.1.175" evidence="2"/>